<dbReference type="Proteomes" id="UP000578112">
    <property type="component" value="Unassembled WGS sequence"/>
</dbReference>
<dbReference type="EMBL" id="JACHNH010000001">
    <property type="protein sequence ID" value="MBB4763870.1"/>
    <property type="molecule type" value="Genomic_DNA"/>
</dbReference>
<dbReference type="Pfam" id="PF03631">
    <property type="entry name" value="Virul_fac_BrkB"/>
    <property type="match status" value="1"/>
</dbReference>
<feature type="transmembrane region" description="Helical" evidence="6">
    <location>
        <begin position="112"/>
        <end position="134"/>
    </location>
</feature>
<protein>
    <submittedName>
        <fullName evidence="7">Uncharacterized BrkB/YihY/UPF0761 family membrane protein</fullName>
    </submittedName>
</protein>
<organism evidence="7 8">
    <name type="scientific">Actinoplanes digitatis</name>
    <dbReference type="NCBI Taxonomy" id="1868"/>
    <lineage>
        <taxon>Bacteria</taxon>
        <taxon>Bacillati</taxon>
        <taxon>Actinomycetota</taxon>
        <taxon>Actinomycetes</taxon>
        <taxon>Micromonosporales</taxon>
        <taxon>Micromonosporaceae</taxon>
        <taxon>Actinoplanes</taxon>
    </lineage>
</organism>
<name>A0A7W7HZX9_9ACTN</name>
<reference evidence="7 8" key="1">
    <citation type="submission" date="2020-08" db="EMBL/GenBank/DDBJ databases">
        <title>Sequencing the genomes of 1000 actinobacteria strains.</title>
        <authorList>
            <person name="Klenk H.-P."/>
        </authorList>
    </citation>
    <scope>NUCLEOTIDE SEQUENCE [LARGE SCALE GENOMIC DNA]</scope>
    <source>
        <strain evidence="7 8">DSM 43149</strain>
    </source>
</reference>
<comment type="subcellular location">
    <subcellularLocation>
        <location evidence="1">Cell membrane</location>
        <topology evidence="1">Multi-pass membrane protein</topology>
    </subcellularLocation>
</comment>
<feature type="transmembrane region" description="Helical" evidence="6">
    <location>
        <begin position="155"/>
        <end position="176"/>
    </location>
</feature>
<dbReference type="AlphaFoldDB" id="A0A7W7HZX9"/>
<dbReference type="PANTHER" id="PTHR30213">
    <property type="entry name" value="INNER MEMBRANE PROTEIN YHJD"/>
    <property type="match status" value="1"/>
</dbReference>
<dbReference type="InterPro" id="IPR017039">
    <property type="entry name" value="Virul_fac_BrkB"/>
</dbReference>
<comment type="caution">
    <text evidence="7">The sequence shown here is derived from an EMBL/GenBank/DDBJ whole genome shotgun (WGS) entry which is preliminary data.</text>
</comment>
<feature type="transmembrane region" description="Helical" evidence="6">
    <location>
        <begin position="48"/>
        <end position="71"/>
    </location>
</feature>
<dbReference type="GO" id="GO:0005886">
    <property type="term" value="C:plasma membrane"/>
    <property type="evidence" value="ECO:0007669"/>
    <property type="project" value="UniProtKB-SubCell"/>
</dbReference>
<evidence type="ECO:0000256" key="3">
    <source>
        <dbReference type="ARBA" id="ARBA00022692"/>
    </source>
</evidence>
<evidence type="ECO:0000313" key="8">
    <source>
        <dbReference type="Proteomes" id="UP000578112"/>
    </source>
</evidence>
<evidence type="ECO:0000256" key="4">
    <source>
        <dbReference type="ARBA" id="ARBA00022989"/>
    </source>
</evidence>
<keyword evidence="5 6" id="KW-0472">Membrane</keyword>
<evidence type="ECO:0000256" key="5">
    <source>
        <dbReference type="ARBA" id="ARBA00023136"/>
    </source>
</evidence>
<keyword evidence="3 6" id="KW-0812">Transmembrane</keyword>
<evidence type="ECO:0000256" key="1">
    <source>
        <dbReference type="ARBA" id="ARBA00004651"/>
    </source>
</evidence>
<accession>A0A7W7HZX9</accession>
<feature type="transmembrane region" description="Helical" evidence="6">
    <location>
        <begin position="249"/>
        <end position="268"/>
    </location>
</feature>
<gene>
    <name evidence="7" type="ORF">BJ971_004426</name>
</gene>
<dbReference type="PANTHER" id="PTHR30213:SF1">
    <property type="entry name" value="INNER MEMBRANE PROTEIN YHJD"/>
    <property type="match status" value="1"/>
</dbReference>
<evidence type="ECO:0000313" key="7">
    <source>
        <dbReference type="EMBL" id="MBB4763870.1"/>
    </source>
</evidence>
<evidence type="ECO:0000256" key="2">
    <source>
        <dbReference type="ARBA" id="ARBA00022475"/>
    </source>
</evidence>
<evidence type="ECO:0000256" key="6">
    <source>
        <dbReference type="SAM" id="Phobius"/>
    </source>
</evidence>
<feature type="transmembrane region" description="Helical" evidence="6">
    <location>
        <begin position="188"/>
        <end position="205"/>
    </location>
</feature>
<sequence length="332" mass="35295">MSGGTGSRLSEFGSGCVRRLDALQRRHRFLGLPVAVVRKYFDDGGPRMAALITYYGFLSLFPLMLLATAAVTATLQSRPDLQQRVLDHLVRPELQPEVEQALARLPPSGVPLAVGLIGLLFAGTGGVLAVYFALNRIWGVPWRDRFGLTRQYVRAVSVMILTFVCALLAAASALITDSLLRLPTVQRSASAVATVAALFAVLTLTHKVLVCRPLRVADIWAGGVLGALVVTALLRTATSVLPALVARAGPVYGSFATVVGVFTLLYLISQTLVLSIEVSAVLEGRLSPRSLTGSVPNAADRRALALLGRQQERVAGQVVTTTFAAAKPTAEE</sequence>
<feature type="transmembrane region" description="Helical" evidence="6">
    <location>
        <begin position="217"/>
        <end position="237"/>
    </location>
</feature>
<keyword evidence="4 6" id="KW-1133">Transmembrane helix</keyword>
<dbReference type="RefSeq" id="WP_184995122.1">
    <property type="nucleotide sequence ID" value="NZ_BOMK01000041.1"/>
</dbReference>
<keyword evidence="8" id="KW-1185">Reference proteome</keyword>
<proteinExistence type="predicted"/>
<keyword evidence="2" id="KW-1003">Cell membrane</keyword>